<feature type="chain" id="PRO_5039655390" description="Outer membrane protein beta-barrel domain-containing protein" evidence="1">
    <location>
        <begin position="20"/>
        <end position="191"/>
    </location>
</feature>
<proteinExistence type="predicted"/>
<dbReference type="EMBL" id="DXHU01000011">
    <property type="protein sequence ID" value="HIV98670.1"/>
    <property type="molecule type" value="Genomic_DNA"/>
</dbReference>
<feature type="signal peptide" evidence="1">
    <location>
        <begin position="1"/>
        <end position="19"/>
    </location>
</feature>
<dbReference type="Proteomes" id="UP000823936">
    <property type="component" value="Unassembled WGS sequence"/>
</dbReference>
<reference evidence="2" key="2">
    <citation type="submission" date="2021-04" db="EMBL/GenBank/DDBJ databases">
        <authorList>
            <person name="Gilroy R."/>
        </authorList>
    </citation>
    <scope>NUCLEOTIDE SEQUENCE</scope>
    <source>
        <strain evidence="2">Gambia11-129</strain>
    </source>
</reference>
<protein>
    <recommendedName>
        <fullName evidence="4">Outer membrane protein beta-barrel domain-containing protein</fullName>
    </recommendedName>
</protein>
<gene>
    <name evidence="2" type="ORF">IAB12_02685</name>
</gene>
<sequence length="191" mass="20524">MKKVIILLLLVLLPFSLMAAPVFQVGGIMTYNKAVTQLSGDEFEDFTNNFSFGVDFRLNLFKSWFSLDIPATLGFGEKLFTLGLFPSANINVPLKFVDIAVGVGVQIGFSKTGDLWLINGLPVDEFSEAFTGQRLLYRAAVTANLGAFGLGAFVTVPSKGAFSDFDATPSFEETKGGIAVLIGIGENSSLF</sequence>
<evidence type="ECO:0000256" key="1">
    <source>
        <dbReference type="SAM" id="SignalP"/>
    </source>
</evidence>
<organism evidence="2 3">
    <name type="scientific">Candidatus Ornithospirochaeta avicola</name>
    <dbReference type="NCBI Taxonomy" id="2840896"/>
    <lineage>
        <taxon>Bacteria</taxon>
        <taxon>Pseudomonadati</taxon>
        <taxon>Spirochaetota</taxon>
        <taxon>Spirochaetia</taxon>
        <taxon>Spirochaetales</taxon>
        <taxon>Spirochaetaceae</taxon>
        <taxon>Spirochaetaceae incertae sedis</taxon>
        <taxon>Candidatus Ornithospirochaeta</taxon>
    </lineage>
</organism>
<evidence type="ECO:0000313" key="2">
    <source>
        <dbReference type="EMBL" id="HIV98670.1"/>
    </source>
</evidence>
<reference evidence="2" key="1">
    <citation type="journal article" date="2021" name="PeerJ">
        <title>Extensive microbial diversity within the chicken gut microbiome revealed by metagenomics and culture.</title>
        <authorList>
            <person name="Gilroy R."/>
            <person name="Ravi A."/>
            <person name="Getino M."/>
            <person name="Pursley I."/>
            <person name="Horton D.L."/>
            <person name="Alikhan N.F."/>
            <person name="Baker D."/>
            <person name="Gharbi K."/>
            <person name="Hall N."/>
            <person name="Watson M."/>
            <person name="Adriaenssens E.M."/>
            <person name="Foster-Nyarko E."/>
            <person name="Jarju S."/>
            <person name="Secka A."/>
            <person name="Antonio M."/>
            <person name="Oren A."/>
            <person name="Chaudhuri R.R."/>
            <person name="La Ragione R."/>
            <person name="Hildebrand F."/>
            <person name="Pallen M.J."/>
        </authorList>
    </citation>
    <scope>NUCLEOTIDE SEQUENCE</scope>
    <source>
        <strain evidence="2">Gambia11-129</strain>
    </source>
</reference>
<accession>A0A9D1TNQ9</accession>
<dbReference type="AlphaFoldDB" id="A0A9D1TNQ9"/>
<name>A0A9D1TNQ9_9SPIO</name>
<evidence type="ECO:0000313" key="3">
    <source>
        <dbReference type="Proteomes" id="UP000823936"/>
    </source>
</evidence>
<evidence type="ECO:0008006" key="4">
    <source>
        <dbReference type="Google" id="ProtNLM"/>
    </source>
</evidence>
<keyword evidence="1" id="KW-0732">Signal</keyword>
<comment type="caution">
    <text evidence="2">The sequence shown here is derived from an EMBL/GenBank/DDBJ whole genome shotgun (WGS) entry which is preliminary data.</text>
</comment>